<dbReference type="EMBL" id="QMEY01000017">
    <property type="protein sequence ID" value="RBQ16361.1"/>
    <property type="molecule type" value="Genomic_DNA"/>
</dbReference>
<name>A0A366LR28_9ACTN</name>
<evidence type="ECO:0000256" key="1">
    <source>
        <dbReference type="ARBA" id="ARBA00022801"/>
    </source>
</evidence>
<dbReference type="OrthoDB" id="255603at2"/>
<keyword evidence="1 3" id="KW-0378">Hydrolase</keyword>
<organism evidence="3 4">
    <name type="scientific">Spongiactinospora rosea</name>
    <dbReference type="NCBI Taxonomy" id="2248750"/>
    <lineage>
        <taxon>Bacteria</taxon>
        <taxon>Bacillati</taxon>
        <taxon>Actinomycetota</taxon>
        <taxon>Actinomycetes</taxon>
        <taxon>Streptosporangiales</taxon>
        <taxon>Streptosporangiaceae</taxon>
        <taxon>Spongiactinospora</taxon>
    </lineage>
</organism>
<evidence type="ECO:0000313" key="4">
    <source>
        <dbReference type="Proteomes" id="UP000253303"/>
    </source>
</evidence>
<dbReference type="AlphaFoldDB" id="A0A366LR28"/>
<dbReference type="PANTHER" id="PTHR48081:SF33">
    <property type="entry name" value="KYNURENINE FORMAMIDASE"/>
    <property type="match status" value="1"/>
</dbReference>
<dbReference type="InterPro" id="IPR029058">
    <property type="entry name" value="AB_hydrolase_fold"/>
</dbReference>
<accession>A0A366LR28</accession>
<dbReference type="Gene3D" id="3.40.50.1820">
    <property type="entry name" value="alpha/beta hydrolase"/>
    <property type="match status" value="1"/>
</dbReference>
<protein>
    <submittedName>
        <fullName evidence="3">Alpha/beta hydrolase</fullName>
    </submittedName>
</protein>
<dbReference type="PANTHER" id="PTHR48081">
    <property type="entry name" value="AB HYDROLASE SUPERFAMILY PROTEIN C4A8.06C"/>
    <property type="match status" value="1"/>
</dbReference>
<dbReference type="Proteomes" id="UP000253303">
    <property type="component" value="Unassembled WGS sequence"/>
</dbReference>
<comment type="caution">
    <text evidence="3">The sequence shown here is derived from an EMBL/GenBank/DDBJ whole genome shotgun (WGS) entry which is preliminary data.</text>
</comment>
<reference evidence="3 4" key="1">
    <citation type="submission" date="2018-06" db="EMBL/GenBank/DDBJ databases">
        <title>Sphaerisporangium craniellae sp. nov., isolated from a marine sponge in the South China Sea.</title>
        <authorList>
            <person name="Li L."/>
        </authorList>
    </citation>
    <scope>NUCLEOTIDE SEQUENCE [LARGE SCALE GENOMIC DNA]</scope>
    <source>
        <strain evidence="3 4">LHW63015</strain>
    </source>
</reference>
<feature type="domain" description="BD-FAE-like" evidence="2">
    <location>
        <begin position="162"/>
        <end position="324"/>
    </location>
</feature>
<proteinExistence type="predicted"/>
<dbReference type="InterPro" id="IPR050300">
    <property type="entry name" value="GDXG_lipolytic_enzyme"/>
</dbReference>
<evidence type="ECO:0000259" key="2">
    <source>
        <dbReference type="Pfam" id="PF20434"/>
    </source>
</evidence>
<dbReference type="SUPFAM" id="SSF53474">
    <property type="entry name" value="alpha/beta-Hydrolases"/>
    <property type="match status" value="1"/>
</dbReference>
<dbReference type="Pfam" id="PF20434">
    <property type="entry name" value="BD-FAE"/>
    <property type="match status" value="1"/>
</dbReference>
<dbReference type="InterPro" id="IPR049492">
    <property type="entry name" value="BD-FAE-like_dom"/>
</dbReference>
<gene>
    <name evidence="3" type="ORF">DP939_30860</name>
</gene>
<dbReference type="GO" id="GO:0016787">
    <property type="term" value="F:hydrolase activity"/>
    <property type="evidence" value="ECO:0007669"/>
    <property type="project" value="UniProtKB-KW"/>
</dbReference>
<keyword evidence="4" id="KW-1185">Reference proteome</keyword>
<evidence type="ECO:0000313" key="3">
    <source>
        <dbReference type="EMBL" id="RBQ16361.1"/>
    </source>
</evidence>
<sequence length="377" mass="39650">MRRACRPLRGRGTPGRLRKVRVTVLIGPEAPGDRRLIEEIAAAEPARLSASGQVLAASDAPALRALLTTPAEAYVVLPGPLAEARELMTEPGPHAARTVWLDLHHTGPARVADGAAHIHGRGLDGLAWALRHAVHRTRHPARRVPYGGHPDQWADVRLPAEPRRAGAETPVAVLVHGGFWRSIWAADLMDAAAVDLAGRGFPVWNLEYRRPDAHGWAATTADVAAGLAAVSAGSGPLVVLGHSAGGTLALRAAADAPGRVALAVSLAGVLDLAEGDRRRMGNGAVAMALGGHVTDLPEVYAQASPIDRLPLGVPQLIVQGRGDEADFVDVGRRHARAARAAGDEAVLLERPGGHFDVIDPGSAIWQAMIEEIFRLLS</sequence>